<dbReference type="SUPFAM" id="SSF55874">
    <property type="entry name" value="ATPase domain of HSP90 chaperone/DNA topoisomerase II/histidine kinase"/>
    <property type="match status" value="1"/>
</dbReference>
<gene>
    <name evidence="9" type="ORF">I7822_27215</name>
</gene>
<dbReference type="Gene3D" id="3.30.565.10">
    <property type="entry name" value="Histidine kinase-like ATPase, C-terminal domain"/>
    <property type="match status" value="1"/>
</dbReference>
<dbReference type="CDD" id="cd06225">
    <property type="entry name" value="HAMP"/>
    <property type="match status" value="1"/>
</dbReference>
<dbReference type="InterPro" id="IPR010559">
    <property type="entry name" value="Sig_transdc_His_kin_internal"/>
</dbReference>
<dbReference type="Pfam" id="PF02518">
    <property type="entry name" value="HATPase_c"/>
    <property type="match status" value="1"/>
</dbReference>
<evidence type="ECO:0000256" key="6">
    <source>
        <dbReference type="ARBA" id="ARBA00023136"/>
    </source>
</evidence>
<dbReference type="RefSeq" id="WP_207982193.1">
    <property type="nucleotide sequence ID" value="NZ_JAGDEL010000035.1"/>
</dbReference>
<feature type="domain" description="HAMP" evidence="8">
    <location>
        <begin position="305"/>
        <end position="357"/>
    </location>
</feature>
<reference evidence="9 10" key="1">
    <citation type="submission" date="2021-03" db="EMBL/GenBank/DDBJ databases">
        <title>Whole genome sequence of Metabacillus bambusae BG109.</title>
        <authorList>
            <person name="Jeong J.W."/>
        </authorList>
    </citation>
    <scope>NUCLEOTIDE SEQUENCE [LARGE SCALE GENOMIC DNA]</scope>
    <source>
        <strain evidence="9 10">BG109</strain>
    </source>
</reference>
<keyword evidence="10" id="KW-1185">Reference proteome</keyword>
<dbReference type="PANTHER" id="PTHR34220:SF7">
    <property type="entry name" value="SENSOR HISTIDINE KINASE YPDA"/>
    <property type="match status" value="1"/>
</dbReference>
<keyword evidence="5 9" id="KW-0418">Kinase</keyword>
<evidence type="ECO:0000256" key="4">
    <source>
        <dbReference type="ARBA" id="ARBA00022679"/>
    </source>
</evidence>
<dbReference type="Pfam" id="PF06580">
    <property type="entry name" value="His_kinase"/>
    <property type="match status" value="1"/>
</dbReference>
<name>A0ABS3NAP3_9BACI</name>
<dbReference type="SUPFAM" id="SSF158472">
    <property type="entry name" value="HAMP domain-like"/>
    <property type="match status" value="1"/>
</dbReference>
<dbReference type="InterPro" id="IPR050640">
    <property type="entry name" value="Bact_2-comp_sensor_kinase"/>
</dbReference>
<evidence type="ECO:0000256" key="3">
    <source>
        <dbReference type="ARBA" id="ARBA00022553"/>
    </source>
</evidence>
<dbReference type="PROSITE" id="PS50885">
    <property type="entry name" value="HAMP"/>
    <property type="match status" value="1"/>
</dbReference>
<dbReference type="EMBL" id="JAGDEL010000035">
    <property type="protein sequence ID" value="MBO1515307.1"/>
    <property type="molecule type" value="Genomic_DNA"/>
</dbReference>
<evidence type="ECO:0000256" key="7">
    <source>
        <dbReference type="SAM" id="Phobius"/>
    </source>
</evidence>
<proteinExistence type="predicted"/>
<keyword evidence="3" id="KW-0597">Phosphoprotein</keyword>
<accession>A0ABS3NAP3</accession>
<evidence type="ECO:0000313" key="10">
    <source>
        <dbReference type="Proteomes" id="UP000663981"/>
    </source>
</evidence>
<comment type="caution">
    <text evidence="9">The sequence shown here is derived from an EMBL/GenBank/DDBJ whole genome shotgun (WGS) entry which is preliminary data.</text>
</comment>
<sequence length="582" mass="67335">MVKYKIFRNSMIFLLMLVIPTTILFSYSHKVSKVVVRKTLEDSASKQLKFSMNQLEDDLRQVEMQSSTLLYDSSVKAFESSNDFSEYLDHLMDRKYLEEKLKIQRSVNSFLYDITIYLPNYDKVISTEDGKTFNKEFFKAAPFYKWFTSTENGEKKFHYLVSSPYQTKPNLLNSSIIIESTINSSYLKNVLSSVDASGIGTSFFYFSNSEIFTNAEIDPKIIKLLKNNINFNKNHSTTPSLSVLEMNNKQYLVQTLYSTSLEGTLVSFIELDEFLSPLENVSLLVNVSLFVFFITGGILTFILYRHFRLNIRHLIKKIELLGKGDYKSRVTIKANNEFDYLFGHFNNMAERIQTLIENVYEEQVRTREAEYKHLQSQINPHFLYNCLFYIISMARKSPDAVIAMADNLAKYYRYKTKKPGNQTSLLDEIKLSENYLKVQSLRNKRLHYSINIPEEMHKIIVPTLLLQPIIENAINHGFDQKIDSGKIQIKGHKSEQNYMIVIEDDGIGMSNEEINRLLKRINQKQLLDEVGCGLWNINQRLINQYGPSSGIHITRSSLGGLCIKIVIDNHENEVLQNGNITS</sequence>
<dbReference type="Gene3D" id="6.10.340.10">
    <property type="match status" value="1"/>
</dbReference>
<organism evidence="9 10">
    <name type="scientific">Metabacillus bambusae</name>
    <dbReference type="NCBI Taxonomy" id="2795218"/>
    <lineage>
        <taxon>Bacteria</taxon>
        <taxon>Bacillati</taxon>
        <taxon>Bacillota</taxon>
        <taxon>Bacilli</taxon>
        <taxon>Bacillales</taxon>
        <taxon>Bacillaceae</taxon>
        <taxon>Metabacillus</taxon>
    </lineage>
</organism>
<evidence type="ECO:0000256" key="1">
    <source>
        <dbReference type="ARBA" id="ARBA00004651"/>
    </source>
</evidence>
<comment type="subcellular location">
    <subcellularLocation>
        <location evidence="1">Cell membrane</location>
        <topology evidence="1">Multi-pass membrane protein</topology>
    </subcellularLocation>
</comment>
<protein>
    <submittedName>
        <fullName evidence="9">Histidine kinase</fullName>
    </submittedName>
</protein>
<dbReference type="InterPro" id="IPR003660">
    <property type="entry name" value="HAMP_dom"/>
</dbReference>
<dbReference type="InterPro" id="IPR003594">
    <property type="entry name" value="HATPase_dom"/>
</dbReference>
<dbReference type="InterPro" id="IPR036890">
    <property type="entry name" value="HATPase_C_sf"/>
</dbReference>
<keyword evidence="2" id="KW-1003">Cell membrane</keyword>
<evidence type="ECO:0000313" key="9">
    <source>
        <dbReference type="EMBL" id="MBO1515307.1"/>
    </source>
</evidence>
<keyword evidence="7" id="KW-1133">Transmembrane helix</keyword>
<dbReference type="GO" id="GO:0016301">
    <property type="term" value="F:kinase activity"/>
    <property type="evidence" value="ECO:0007669"/>
    <property type="project" value="UniProtKB-KW"/>
</dbReference>
<feature type="transmembrane region" description="Helical" evidence="7">
    <location>
        <begin position="283"/>
        <end position="304"/>
    </location>
</feature>
<dbReference type="SMART" id="SM00304">
    <property type="entry name" value="HAMP"/>
    <property type="match status" value="1"/>
</dbReference>
<evidence type="ECO:0000256" key="5">
    <source>
        <dbReference type="ARBA" id="ARBA00022777"/>
    </source>
</evidence>
<keyword evidence="6 7" id="KW-0472">Membrane</keyword>
<keyword evidence="7" id="KW-0812">Transmembrane</keyword>
<evidence type="ECO:0000259" key="8">
    <source>
        <dbReference type="PROSITE" id="PS50885"/>
    </source>
</evidence>
<dbReference type="PANTHER" id="PTHR34220">
    <property type="entry name" value="SENSOR HISTIDINE KINASE YPDA"/>
    <property type="match status" value="1"/>
</dbReference>
<dbReference type="Proteomes" id="UP000663981">
    <property type="component" value="Unassembled WGS sequence"/>
</dbReference>
<keyword evidence="4" id="KW-0808">Transferase</keyword>
<evidence type="ECO:0000256" key="2">
    <source>
        <dbReference type="ARBA" id="ARBA00022475"/>
    </source>
</evidence>